<evidence type="ECO:0000313" key="2">
    <source>
        <dbReference type="EMBL" id="SDT09657.1"/>
    </source>
</evidence>
<keyword evidence="3" id="KW-1185">Reference proteome</keyword>
<reference evidence="2 3" key="1">
    <citation type="submission" date="2016-10" db="EMBL/GenBank/DDBJ databases">
        <authorList>
            <person name="de Groot N.N."/>
        </authorList>
    </citation>
    <scope>NUCLEOTIDE SEQUENCE [LARGE SCALE GENOMIC DNA]</scope>
    <source>
        <strain evidence="2 3">DSM 43941</strain>
    </source>
</reference>
<dbReference type="InterPro" id="IPR050426">
    <property type="entry name" value="Glycosyltransferase_28"/>
</dbReference>
<dbReference type="InterPro" id="IPR004276">
    <property type="entry name" value="GlycoTrans_28_N"/>
</dbReference>
<dbReference type="EMBL" id="LT629758">
    <property type="protein sequence ID" value="SDT09657.1"/>
    <property type="molecule type" value="Genomic_DNA"/>
</dbReference>
<dbReference type="Pfam" id="PF03033">
    <property type="entry name" value="Glyco_transf_28"/>
    <property type="match status" value="1"/>
</dbReference>
<dbReference type="GO" id="GO:0016758">
    <property type="term" value="F:hexosyltransferase activity"/>
    <property type="evidence" value="ECO:0007669"/>
    <property type="project" value="InterPro"/>
</dbReference>
<dbReference type="SUPFAM" id="SSF53756">
    <property type="entry name" value="UDP-Glycosyltransferase/glycogen phosphorylase"/>
    <property type="match status" value="1"/>
</dbReference>
<accession>A0A1H1XK91</accession>
<name>A0A1H1XK91_9ACTN</name>
<dbReference type="Proteomes" id="UP000198688">
    <property type="component" value="Chromosome I"/>
</dbReference>
<dbReference type="GO" id="GO:0005975">
    <property type="term" value="P:carbohydrate metabolic process"/>
    <property type="evidence" value="ECO:0007669"/>
    <property type="project" value="InterPro"/>
</dbReference>
<dbReference type="AlphaFoldDB" id="A0A1H1XK91"/>
<evidence type="ECO:0000259" key="1">
    <source>
        <dbReference type="Pfam" id="PF03033"/>
    </source>
</evidence>
<dbReference type="OrthoDB" id="3253247at2"/>
<gene>
    <name evidence="2" type="ORF">SAMN04489716_2495</name>
</gene>
<protein>
    <submittedName>
        <fullName evidence="2">Glycosyltransferase family 28 N-terminal domain-containing protein</fullName>
    </submittedName>
</protein>
<dbReference type="Gene3D" id="3.40.50.2000">
    <property type="entry name" value="Glycogen Phosphorylase B"/>
    <property type="match status" value="1"/>
</dbReference>
<dbReference type="PANTHER" id="PTHR48050:SF13">
    <property type="entry name" value="STEROL 3-BETA-GLUCOSYLTRANSFERASE UGT80A2"/>
    <property type="match status" value="1"/>
</dbReference>
<dbReference type="STRING" id="113562.SAMN04489716_2495"/>
<dbReference type="GO" id="GO:1901137">
    <property type="term" value="P:carbohydrate derivative biosynthetic process"/>
    <property type="evidence" value="ECO:0007669"/>
    <property type="project" value="UniProtKB-ARBA"/>
</dbReference>
<proteinExistence type="predicted"/>
<feature type="domain" description="Glycosyltransferase family 28 N-terminal" evidence="1">
    <location>
        <begin position="3"/>
        <end position="78"/>
    </location>
</feature>
<dbReference type="PANTHER" id="PTHR48050">
    <property type="entry name" value="STEROL 3-BETA-GLUCOSYLTRANSFERASE"/>
    <property type="match status" value="1"/>
</dbReference>
<keyword evidence="2" id="KW-0808">Transferase</keyword>
<organism evidence="2 3">
    <name type="scientific">Actinoplanes derwentensis</name>
    <dbReference type="NCBI Taxonomy" id="113562"/>
    <lineage>
        <taxon>Bacteria</taxon>
        <taxon>Bacillati</taxon>
        <taxon>Actinomycetota</taxon>
        <taxon>Actinomycetes</taxon>
        <taxon>Micromonosporales</taxon>
        <taxon>Micromonosporaceae</taxon>
        <taxon>Actinoplanes</taxon>
    </lineage>
</organism>
<evidence type="ECO:0000313" key="3">
    <source>
        <dbReference type="Proteomes" id="UP000198688"/>
    </source>
</evidence>
<sequence length="137" mass="14633">MRVVILAIGTRGDVEPALALAWRLQKRGHEVTVAVPVDLLAFAAEAGVDARPVSVNAREFLESPEGQQFLTAGNSRAYVRLLVTKKHEIAPAVHADLTAAVKGADVIVATRLVEEEGSPPPAWPGPVRWSCRHTAAT</sequence>
<dbReference type="RefSeq" id="WP_092544405.1">
    <property type="nucleotide sequence ID" value="NZ_BOMJ01000048.1"/>
</dbReference>